<keyword evidence="1" id="KW-0472">Membrane</keyword>
<accession>A0A9P5TZZ4</accession>
<feature type="transmembrane region" description="Helical" evidence="1">
    <location>
        <begin position="74"/>
        <end position="94"/>
    </location>
</feature>
<dbReference type="AlphaFoldDB" id="A0A9P5TZZ4"/>
<feature type="transmembrane region" description="Helical" evidence="1">
    <location>
        <begin position="106"/>
        <end position="125"/>
    </location>
</feature>
<feature type="transmembrane region" description="Helical" evidence="1">
    <location>
        <begin position="224"/>
        <end position="246"/>
    </location>
</feature>
<keyword evidence="1" id="KW-1133">Transmembrane helix</keyword>
<dbReference type="Proteomes" id="UP000772434">
    <property type="component" value="Unassembled WGS sequence"/>
</dbReference>
<evidence type="ECO:0000313" key="2">
    <source>
        <dbReference type="EMBL" id="KAF9062055.1"/>
    </source>
</evidence>
<feature type="transmembrane region" description="Helical" evidence="1">
    <location>
        <begin position="159"/>
        <end position="179"/>
    </location>
</feature>
<sequence>MGVRIFICFTSTVIDFESRIIVTLDKEITLYRTHGTNKTLLLLSFSRYYTLLCLILDVTFNLVNNPTPEFCHRIRWVLPFLSTTIQFAAIPLLLLRTWAIWRRNAIITALLLALWILPLIIGTYVSTTYEGVPYALFLGLDVVGGCGNDPTNNWGTVPFILNLVVDSLIFLLTLSHLLFFQKHAIGITSLRRVIIRDGMVYYAAMVVVNVINIVFFLAPGLPPLARPLIATPATIMPAILVGRLYFNLTGNFLPGGESAGSREGTARRCWSPSLRIRLGRVRGRQGRFRNEAICTR</sequence>
<gene>
    <name evidence="2" type="ORF">BDP27DRAFT_307021</name>
</gene>
<protein>
    <submittedName>
        <fullName evidence="2">Uncharacterized protein</fullName>
    </submittedName>
</protein>
<evidence type="ECO:0000313" key="3">
    <source>
        <dbReference type="Proteomes" id="UP000772434"/>
    </source>
</evidence>
<keyword evidence="1" id="KW-0812">Transmembrane</keyword>
<organism evidence="2 3">
    <name type="scientific">Rhodocollybia butyracea</name>
    <dbReference type="NCBI Taxonomy" id="206335"/>
    <lineage>
        <taxon>Eukaryota</taxon>
        <taxon>Fungi</taxon>
        <taxon>Dikarya</taxon>
        <taxon>Basidiomycota</taxon>
        <taxon>Agaricomycotina</taxon>
        <taxon>Agaricomycetes</taxon>
        <taxon>Agaricomycetidae</taxon>
        <taxon>Agaricales</taxon>
        <taxon>Marasmiineae</taxon>
        <taxon>Omphalotaceae</taxon>
        <taxon>Rhodocollybia</taxon>
    </lineage>
</organism>
<dbReference type="OrthoDB" id="3105685at2759"/>
<evidence type="ECO:0000256" key="1">
    <source>
        <dbReference type="SAM" id="Phobius"/>
    </source>
</evidence>
<feature type="transmembrane region" description="Helical" evidence="1">
    <location>
        <begin position="200"/>
        <end position="218"/>
    </location>
</feature>
<keyword evidence="3" id="KW-1185">Reference proteome</keyword>
<name>A0A9P5TZZ4_9AGAR</name>
<feature type="transmembrane region" description="Helical" evidence="1">
    <location>
        <begin position="40"/>
        <end position="62"/>
    </location>
</feature>
<proteinExistence type="predicted"/>
<reference evidence="2" key="1">
    <citation type="submission" date="2020-11" db="EMBL/GenBank/DDBJ databases">
        <authorList>
            <consortium name="DOE Joint Genome Institute"/>
            <person name="Ahrendt S."/>
            <person name="Riley R."/>
            <person name="Andreopoulos W."/>
            <person name="Labutti K."/>
            <person name="Pangilinan J."/>
            <person name="Ruiz-Duenas F.J."/>
            <person name="Barrasa J.M."/>
            <person name="Sanchez-Garcia M."/>
            <person name="Camarero S."/>
            <person name="Miyauchi S."/>
            <person name="Serrano A."/>
            <person name="Linde D."/>
            <person name="Babiker R."/>
            <person name="Drula E."/>
            <person name="Ayuso-Fernandez I."/>
            <person name="Pacheco R."/>
            <person name="Padilla G."/>
            <person name="Ferreira P."/>
            <person name="Barriuso J."/>
            <person name="Kellner H."/>
            <person name="Castanera R."/>
            <person name="Alfaro M."/>
            <person name="Ramirez L."/>
            <person name="Pisabarro A.G."/>
            <person name="Kuo A."/>
            <person name="Tritt A."/>
            <person name="Lipzen A."/>
            <person name="He G."/>
            <person name="Yan M."/>
            <person name="Ng V."/>
            <person name="Cullen D."/>
            <person name="Martin F."/>
            <person name="Rosso M.-N."/>
            <person name="Henrissat B."/>
            <person name="Hibbett D."/>
            <person name="Martinez A.T."/>
            <person name="Grigoriev I.V."/>
        </authorList>
    </citation>
    <scope>NUCLEOTIDE SEQUENCE</scope>
    <source>
        <strain evidence="2">AH 40177</strain>
    </source>
</reference>
<dbReference type="EMBL" id="JADNRY010000183">
    <property type="protein sequence ID" value="KAF9062055.1"/>
    <property type="molecule type" value="Genomic_DNA"/>
</dbReference>
<comment type="caution">
    <text evidence="2">The sequence shown here is derived from an EMBL/GenBank/DDBJ whole genome shotgun (WGS) entry which is preliminary data.</text>
</comment>